<organism evidence="1 2">
    <name type="scientific">Bacillus cereus VD133</name>
    <dbReference type="NCBI Taxonomy" id="1053233"/>
    <lineage>
        <taxon>Bacteria</taxon>
        <taxon>Bacillati</taxon>
        <taxon>Bacillota</taxon>
        <taxon>Bacilli</taxon>
        <taxon>Bacillales</taxon>
        <taxon>Bacillaceae</taxon>
        <taxon>Bacillus</taxon>
        <taxon>Bacillus cereus group</taxon>
    </lineage>
</organism>
<sequence>MENKVKKRTDLIGLIGFSKRKLTIIDAESYPNGGNVFEER</sequence>
<dbReference type="Proteomes" id="UP000014018">
    <property type="component" value="Unassembled WGS sequence"/>
</dbReference>
<gene>
    <name evidence="1" type="ORF">IIU_00545</name>
</gene>
<dbReference type="AlphaFoldDB" id="A0A9W5PWB6"/>
<dbReference type="RefSeq" id="WP_016109493.1">
    <property type="nucleotide sequence ID" value="NZ_KB976173.1"/>
</dbReference>
<comment type="caution">
    <text evidence="1">The sequence shown here is derived from an EMBL/GenBank/DDBJ whole genome shotgun (WGS) entry which is preliminary data.</text>
</comment>
<proteinExistence type="predicted"/>
<protein>
    <submittedName>
        <fullName evidence="1">Uncharacterized protein</fullName>
    </submittedName>
</protein>
<evidence type="ECO:0000313" key="1">
    <source>
        <dbReference type="EMBL" id="EOO41347.1"/>
    </source>
</evidence>
<reference evidence="1 2" key="1">
    <citation type="submission" date="2012-12" db="EMBL/GenBank/DDBJ databases">
        <title>The Genome Sequence of Bacillus cereus VD133.</title>
        <authorList>
            <consortium name="The Broad Institute Genome Sequencing Platform"/>
            <consortium name="The Broad Institute Genome Sequencing Center for Infectious Disease"/>
            <person name="Feldgarden M."/>
            <person name="Van der Auwera G.A."/>
            <person name="Mahillon J."/>
            <person name="Duprez V."/>
            <person name="Timmery S."/>
            <person name="Mattelet C."/>
            <person name="Dierick K."/>
            <person name="Sun M."/>
            <person name="Yu Z."/>
            <person name="Zhu L."/>
            <person name="Hu X."/>
            <person name="Shank E.B."/>
            <person name="Swiecicka I."/>
            <person name="Hansen B.M."/>
            <person name="Andrup L."/>
            <person name="Walker B."/>
            <person name="Young S.K."/>
            <person name="Zeng Q."/>
            <person name="Gargeya S."/>
            <person name="Fitzgerald M."/>
            <person name="Haas B."/>
            <person name="Abouelleil A."/>
            <person name="Alvarado L."/>
            <person name="Arachchi H.M."/>
            <person name="Berlin A.M."/>
            <person name="Chapman S.B."/>
            <person name="Dewar J."/>
            <person name="Goldberg J."/>
            <person name="Griggs A."/>
            <person name="Gujja S."/>
            <person name="Hansen M."/>
            <person name="Howarth C."/>
            <person name="Imamovic A."/>
            <person name="Larimer J."/>
            <person name="McCowan C."/>
            <person name="Murphy C."/>
            <person name="Neiman D."/>
            <person name="Pearson M."/>
            <person name="Priest M."/>
            <person name="Roberts A."/>
            <person name="Saif S."/>
            <person name="Shea T."/>
            <person name="Sisk P."/>
            <person name="Sykes S."/>
            <person name="Wortman J."/>
            <person name="Nusbaum C."/>
            <person name="Birren B."/>
        </authorList>
    </citation>
    <scope>NUCLEOTIDE SEQUENCE [LARGE SCALE GENOMIC DNA]</scope>
    <source>
        <strain evidence="1 2">VD133</strain>
    </source>
</reference>
<dbReference type="EMBL" id="AHFB01000004">
    <property type="protein sequence ID" value="EOO41347.1"/>
    <property type="molecule type" value="Genomic_DNA"/>
</dbReference>
<accession>A0A9W5PWB6</accession>
<evidence type="ECO:0000313" key="2">
    <source>
        <dbReference type="Proteomes" id="UP000014018"/>
    </source>
</evidence>
<name>A0A9W5PWB6_BACCE</name>